<dbReference type="InterPro" id="IPR050077">
    <property type="entry name" value="LexA_repressor"/>
</dbReference>
<evidence type="ECO:0000256" key="2">
    <source>
        <dbReference type="ARBA" id="ARBA00022763"/>
    </source>
</evidence>
<name>A0A5E7KAI9_PSEFL</name>
<dbReference type="GO" id="GO:0006281">
    <property type="term" value="P:DNA repair"/>
    <property type="evidence" value="ECO:0007669"/>
    <property type="project" value="UniProtKB-KW"/>
</dbReference>
<evidence type="ECO:0000256" key="7">
    <source>
        <dbReference type="RuleBase" id="RU003991"/>
    </source>
</evidence>
<dbReference type="GO" id="GO:0003677">
    <property type="term" value="F:DNA binding"/>
    <property type="evidence" value="ECO:0007669"/>
    <property type="project" value="InterPro"/>
</dbReference>
<dbReference type="SUPFAM" id="SSF51306">
    <property type="entry name" value="LexA/Signal peptidase"/>
    <property type="match status" value="1"/>
</dbReference>
<sequence>MYLVRIEGDSMIGAGIFPGDLAVVDRSMEAESGHIVIAAVDAEPVCKRLVKECGQIILKSENPKYPSRYMMDGEELLVWGVVMYSVRSHEKA</sequence>
<protein>
    <submittedName>
        <fullName evidence="9">Protein UmuD</fullName>
        <ecNumber evidence="9">3.4.21.-</ecNumber>
    </submittedName>
</protein>
<keyword evidence="3 7" id="KW-0378">Hydrolase</keyword>
<dbReference type="InterPro" id="IPR036286">
    <property type="entry name" value="LexA/Signal_pep-like_sf"/>
</dbReference>
<evidence type="ECO:0000256" key="1">
    <source>
        <dbReference type="ARBA" id="ARBA00007484"/>
    </source>
</evidence>
<dbReference type="InterPro" id="IPR006197">
    <property type="entry name" value="Peptidase_S24_LexA"/>
</dbReference>
<evidence type="ECO:0000256" key="3">
    <source>
        <dbReference type="ARBA" id="ARBA00022801"/>
    </source>
</evidence>
<dbReference type="EMBL" id="CABVII010000011">
    <property type="protein sequence ID" value="VVO98809.1"/>
    <property type="molecule type" value="Genomic_DNA"/>
</dbReference>
<reference evidence="9 10" key="1">
    <citation type="submission" date="2019-09" db="EMBL/GenBank/DDBJ databases">
        <authorList>
            <person name="Chandra G."/>
            <person name="Truman W A."/>
        </authorList>
    </citation>
    <scope>NUCLEOTIDE SEQUENCE [LARGE SCALE GENOMIC DNA]</scope>
    <source>
        <strain evidence="9">PS862</strain>
    </source>
</reference>
<evidence type="ECO:0000256" key="4">
    <source>
        <dbReference type="ARBA" id="ARBA00022813"/>
    </source>
</evidence>
<organism evidence="9 10">
    <name type="scientific">Pseudomonas fluorescens</name>
    <dbReference type="NCBI Taxonomy" id="294"/>
    <lineage>
        <taxon>Bacteria</taxon>
        <taxon>Pseudomonadati</taxon>
        <taxon>Pseudomonadota</taxon>
        <taxon>Gammaproteobacteria</taxon>
        <taxon>Pseudomonadales</taxon>
        <taxon>Pseudomonadaceae</taxon>
        <taxon>Pseudomonas</taxon>
    </lineage>
</organism>
<dbReference type="PRINTS" id="PR00726">
    <property type="entry name" value="LEXASERPTASE"/>
</dbReference>
<evidence type="ECO:0000313" key="9">
    <source>
        <dbReference type="EMBL" id="VVO98809.1"/>
    </source>
</evidence>
<dbReference type="Proteomes" id="UP000385207">
    <property type="component" value="Unassembled WGS sequence"/>
</dbReference>
<accession>A0A5E7KAI9</accession>
<dbReference type="GO" id="GO:0006355">
    <property type="term" value="P:regulation of DNA-templated transcription"/>
    <property type="evidence" value="ECO:0007669"/>
    <property type="project" value="InterPro"/>
</dbReference>
<dbReference type="AlphaFoldDB" id="A0A5E7KAI9"/>
<feature type="domain" description="Peptidase S24/S26A/S26B/S26C" evidence="8">
    <location>
        <begin position="2"/>
        <end position="83"/>
    </location>
</feature>
<dbReference type="Pfam" id="PF00717">
    <property type="entry name" value="Peptidase_S24"/>
    <property type="match status" value="1"/>
</dbReference>
<dbReference type="EC" id="3.4.21.-" evidence="9"/>
<gene>
    <name evidence="9" type="primary">umuD_2</name>
    <name evidence="9" type="ORF">PS862_02732</name>
</gene>
<dbReference type="GO" id="GO:0009432">
    <property type="term" value="P:SOS response"/>
    <property type="evidence" value="ECO:0007669"/>
    <property type="project" value="UniProtKB-KW"/>
</dbReference>
<dbReference type="InterPro" id="IPR015927">
    <property type="entry name" value="Peptidase_S24_S26A/B/C"/>
</dbReference>
<evidence type="ECO:0000256" key="5">
    <source>
        <dbReference type="ARBA" id="ARBA00023204"/>
    </source>
</evidence>
<comment type="similarity">
    <text evidence="1 7">Belongs to the peptidase S24 family.</text>
</comment>
<dbReference type="GO" id="GO:0016787">
    <property type="term" value="F:hydrolase activity"/>
    <property type="evidence" value="ECO:0007669"/>
    <property type="project" value="UniProtKB-KW"/>
</dbReference>
<evidence type="ECO:0000256" key="6">
    <source>
        <dbReference type="ARBA" id="ARBA00023236"/>
    </source>
</evidence>
<proteinExistence type="inferred from homology"/>
<dbReference type="Gene3D" id="2.10.109.10">
    <property type="entry name" value="Umud Fragment, subunit A"/>
    <property type="match status" value="1"/>
</dbReference>
<keyword evidence="6" id="KW-0742">SOS response</keyword>
<dbReference type="CDD" id="cd06529">
    <property type="entry name" value="S24_LexA-like"/>
    <property type="match status" value="1"/>
</dbReference>
<keyword evidence="5" id="KW-0234">DNA repair</keyword>
<keyword evidence="2" id="KW-0227">DNA damage</keyword>
<dbReference type="PANTHER" id="PTHR33516:SF2">
    <property type="entry name" value="LEXA REPRESSOR-RELATED"/>
    <property type="match status" value="1"/>
</dbReference>
<dbReference type="InterPro" id="IPR039418">
    <property type="entry name" value="LexA-like"/>
</dbReference>
<evidence type="ECO:0000313" key="10">
    <source>
        <dbReference type="Proteomes" id="UP000385207"/>
    </source>
</evidence>
<keyword evidence="4 7" id="KW-0068">Autocatalytic cleavage</keyword>
<evidence type="ECO:0000259" key="8">
    <source>
        <dbReference type="Pfam" id="PF00717"/>
    </source>
</evidence>
<dbReference type="PANTHER" id="PTHR33516">
    <property type="entry name" value="LEXA REPRESSOR"/>
    <property type="match status" value="1"/>
</dbReference>